<protein>
    <submittedName>
        <fullName evidence="1">Uncharacterized protein</fullName>
    </submittedName>
</protein>
<proteinExistence type="predicted"/>
<evidence type="ECO:0000313" key="2">
    <source>
        <dbReference type="Proteomes" id="UP000073492"/>
    </source>
</evidence>
<dbReference type="AlphaFoldDB" id="A0A139IPX2"/>
<gene>
    <name evidence="1" type="ORF">AC579_6813</name>
</gene>
<evidence type="ECO:0000313" key="1">
    <source>
        <dbReference type="EMBL" id="KXT16848.1"/>
    </source>
</evidence>
<reference evidence="1 2" key="1">
    <citation type="submission" date="2015-07" db="EMBL/GenBank/DDBJ databases">
        <title>Comparative genomics of the Sigatoka disease complex on banana suggests a link between parallel evolutionary changes in Pseudocercospora fijiensis and Pseudocercospora eumusae and increased virulence on the banana host.</title>
        <authorList>
            <person name="Chang T.-C."/>
            <person name="Salvucci A."/>
            <person name="Crous P.W."/>
            <person name="Stergiopoulos I."/>
        </authorList>
    </citation>
    <scope>NUCLEOTIDE SEQUENCE [LARGE SCALE GENOMIC DNA]</scope>
    <source>
        <strain evidence="1 2">CBS 116634</strain>
    </source>
</reference>
<comment type="caution">
    <text evidence="1">The sequence shown here is derived from an EMBL/GenBank/DDBJ whole genome shotgun (WGS) entry which is preliminary data.</text>
</comment>
<dbReference type="EMBL" id="LFZO01000029">
    <property type="protein sequence ID" value="KXT16848.1"/>
    <property type="molecule type" value="Genomic_DNA"/>
</dbReference>
<organism evidence="1 2">
    <name type="scientific">Pseudocercospora musae</name>
    <dbReference type="NCBI Taxonomy" id="113226"/>
    <lineage>
        <taxon>Eukaryota</taxon>
        <taxon>Fungi</taxon>
        <taxon>Dikarya</taxon>
        <taxon>Ascomycota</taxon>
        <taxon>Pezizomycotina</taxon>
        <taxon>Dothideomycetes</taxon>
        <taxon>Dothideomycetidae</taxon>
        <taxon>Mycosphaerellales</taxon>
        <taxon>Mycosphaerellaceae</taxon>
        <taxon>Pseudocercospora</taxon>
    </lineage>
</organism>
<sequence>MAENPGLQIKTALYASQVLNISYLNTSCGRSRYLILVGCILLTGKIRLTFSTSLDDIDISPWILTEEDRERVAFCSSLVTDDSSSFCV</sequence>
<accession>A0A139IPX2</accession>
<keyword evidence="2" id="KW-1185">Reference proteome</keyword>
<name>A0A139IPX2_9PEZI</name>
<dbReference type="Proteomes" id="UP000073492">
    <property type="component" value="Unassembled WGS sequence"/>
</dbReference>